<reference evidence="2 3" key="1">
    <citation type="submission" date="2014-11" db="EMBL/GenBank/DDBJ databases">
        <authorList>
            <person name="Zhu J."/>
            <person name="Qi W."/>
            <person name="Song R."/>
        </authorList>
    </citation>
    <scope>NUCLEOTIDE SEQUENCE [LARGE SCALE GENOMIC DNA]</scope>
</reference>
<gene>
    <name evidence="2" type="ORF">Vbra_17395</name>
</gene>
<dbReference type="VEuPathDB" id="CryptoDB:Vbra_17395"/>
<dbReference type="Proteomes" id="UP000041254">
    <property type="component" value="Unassembled WGS sequence"/>
</dbReference>
<feature type="compositionally biased region" description="Basic and acidic residues" evidence="1">
    <location>
        <begin position="369"/>
        <end position="385"/>
    </location>
</feature>
<feature type="region of interest" description="Disordered" evidence="1">
    <location>
        <begin position="369"/>
        <end position="432"/>
    </location>
</feature>
<protein>
    <submittedName>
        <fullName evidence="2">Uncharacterized protein</fullName>
    </submittedName>
</protein>
<dbReference type="AlphaFoldDB" id="A0A0G4GBT1"/>
<feature type="compositionally biased region" description="Acidic residues" evidence="1">
    <location>
        <begin position="230"/>
        <end position="239"/>
    </location>
</feature>
<feature type="compositionally biased region" description="Low complexity" evidence="1">
    <location>
        <begin position="388"/>
        <end position="398"/>
    </location>
</feature>
<feature type="region of interest" description="Disordered" evidence="1">
    <location>
        <begin position="211"/>
        <end position="254"/>
    </location>
</feature>
<accession>A0A0G4GBT1</accession>
<keyword evidence="3" id="KW-1185">Reference proteome</keyword>
<proteinExistence type="predicted"/>
<dbReference type="InParanoid" id="A0A0G4GBT1"/>
<sequence length="703" mass="76814">MSTDLAFFSAFLRASGLEYSQFASLSAEDKLQAIRHVKKSLVQRIRASDTCHSTLKHPQSSEKRLAVVKGAVISREEATVAVKEEGEMESPSDRSIGGGDLEMDDARIIGMAERLMDQQRQQEGLLTSRGRHRPGFGIDFAFCGVTQQPYFVVNEQPADQEAVAASSSAASGSGSGVGFGGGGRRFMVASRTAEEVESAFRQALEYRDGVVRQNGGAAGGGKEKSSRAADDDEDFEPSAEDAPARPRGKVKRETHPGNKAMLSALANRMIDEQRHREGLLCRVGGMAKRVPGFHINYSETRQVFAVCYQKTMDTGKVERKSRHFRPTKREPDELREAFAQAMAFREECRGNGWLSGEKVPPEVWIRDSQGEIDRQPPKEPPKEETDAQQEASVAEPSSSAPPPPPAPATNEQHHPHPHPQPKAPPPDSLDDTGIVFAANELIDVRRKVEGLMTPDNRRIKGFHISFRSDGKTLKHVFHVHWRELHGGEMVPRTDEYPVKLPTHAGVQKAFGEALKGRDERRAQVGYTAATNSTVGHMSSGSSTHTCGKRDIDQMLHGGGQGEGEGQGERERESEGDGALLQANKRHHNLNLNHDSHTTGSDDFSPVHHPVDTAILTAHAQSLLATHMRKISTGPLTITWRTGPCRFEVHHGSTPIASAMVPDPTTPANVQRAFEQAMHLREIYPTHSDGGLGSETAEAQGGHN</sequence>
<dbReference type="EMBL" id="CDMY01000619">
    <property type="protein sequence ID" value="CEM26553.1"/>
    <property type="molecule type" value="Genomic_DNA"/>
</dbReference>
<feature type="compositionally biased region" description="Polar residues" evidence="1">
    <location>
        <begin position="532"/>
        <end position="545"/>
    </location>
</feature>
<evidence type="ECO:0000313" key="3">
    <source>
        <dbReference type="Proteomes" id="UP000041254"/>
    </source>
</evidence>
<feature type="compositionally biased region" description="Pro residues" evidence="1">
    <location>
        <begin position="418"/>
        <end position="427"/>
    </location>
</feature>
<feature type="region of interest" description="Disordered" evidence="1">
    <location>
        <begin position="684"/>
        <end position="703"/>
    </location>
</feature>
<evidence type="ECO:0000313" key="2">
    <source>
        <dbReference type="EMBL" id="CEM26553.1"/>
    </source>
</evidence>
<feature type="region of interest" description="Disordered" evidence="1">
    <location>
        <begin position="532"/>
        <end position="576"/>
    </location>
</feature>
<name>A0A0G4GBT1_VITBC</name>
<organism evidence="2 3">
    <name type="scientific">Vitrella brassicaformis (strain CCMP3155)</name>
    <dbReference type="NCBI Taxonomy" id="1169540"/>
    <lineage>
        <taxon>Eukaryota</taxon>
        <taxon>Sar</taxon>
        <taxon>Alveolata</taxon>
        <taxon>Colpodellida</taxon>
        <taxon>Vitrellaceae</taxon>
        <taxon>Vitrella</taxon>
    </lineage>
</organism>
<evidence type="ECO:0000256" key="1">
    <source>
        <dbReference type="SAM" id="MobiDB-lite"/>
    </source>
</evidence>